<dbReference type="PANTHER" id="PTHR45527:SF1">
    <property type="entry name" value="FATTY ACID SYNTHASE"/>
    <property type="match status" value="1"/>
</dbReference>
<protein>
    <recommendedName>
        <fullName evidence="5">Carrier domain-containing protein</fullName>
    </recommendedName>
</protein>
<dbReference type="InterPro" id="IPR020806">
    <property type="entry name" value="PKS_PP-bd"/>
</dbReference>
<dbReference type="InterPro" id="IPR020845">
    <property type="entry name" value="AMP-binding_CS"/>
</dbReference>
<dbReference type="InterPro" id="IPR010060">
    <property type="entry name" value="NRPS_synth"/>
</dbReference>
<evidence type="ECO:0000313" key="7">
    <source>
        <dbReference type="Proteomes" id="UP001465153"/>
    </source>
</evidence>
<evidence type="ECO:0000256" key="4">
    <source>
        <dbReference type="ARBA" id="ARBA00022737"/>
    </source>
</evidence>
<dbReference type="Pfam" id="PF00550">
    <property type="entry name" value="PP-binding"/>
    <property type="match status" value="2"/>
</dbReference>
<dbReference type="Gene3D" id="2.30.38.10">
    <property type="entry name" value="Luciferase, Domain 3"/>
    <property type="match status" value="2"/>
</dbReference>
<dbReference type="Pfam" id="PF13193">
    <property type="entry name" value="AMP-binding_C"/>
    <property type="match status" value="2"/>
</dbReference>
<dbReference type="NCBIfam" id="NF003417">
    <property type="entry name" value="PRK04813.1"/>
    <property type="match status" value="2"/>
</dbReference>
<dbReference type="InterPro" id="IPR006162">
    <property type="entry name" value="Ppantetheine_attach_site"/>
</dbReference>
<feature type="domain" description="Carrier" evidence="5">
    <location>
        <begin position="2665"/>
        <end position="2740"/>
    </location>
</feature>
<dbReference type="SUPFAM" id="SSF47336">
    <property type="entry name" value="ACP-like"/>
    <property type="match status" value="2"/>
</dbReference>
<dbReference type="PROSITE" id="PS00012">
    <property type="entry name" value="PHOSPHOPANTETHEINE"/>
    <property type="match status" value="1"/>
</dbReference>
<keyword evidence="3" id="KW-0597">Phosphoprotein</keyword>
<comment type="caution">
    <text evidence="6">The sequence shown here is derived from an EMBL/GenBank/DDBJ whole genome shotgun (WGS) entry which is preliminary data.</text>
</comment>
<accession>A0ABQ0ACI8</accession>
<dbReference type="PROSITE" id="PS00455">
    <property type="entry name" value="AMP_BINDING"/>
    <property type="match status" value="2"/>
</dbReference>
<dbReference type="Gene3D" id="3.40.50.980">
    <property type="match status" value="4"/>
</dbReference>
<keyword evidence="2" id="KW-0596">Phosphopantetheine</keyword>
<dbReference type="SUPFAM" id="SSF56801">
    <property type="entry name" value="Acetyl-CoA synthetase-like"/>
    <property type="match status" value="2"/>
</dbReference>
<reference evidence="6 7" key="1">
    <citation type="submission" date="2024-04" db="EMBL/GenBank/DDBJ databases">
        <title>Draft genome sequence of Sessilibacter corallicola NBRC 116591.</title>
        <authorList>
            <person name="Miyakawa T."/>
            <person name="Kusuya Y."/>
            <person name="Miura T."/>
        </authorList>
    </citation>
    <scope>NUCLEOTIDE SEQUENCE [LARGE SCALE GENOMIC DNA]</scope>
    <source>
        <strain evidence="6 7">KU-00831-HH</strain>
    </source>
</reference>
<dbReference type="NCBIfam" id="TIGR01733">
    <property type="entry name" value="AA-adenyl-dom"/>
    <property type="match status" value="2"/>
</dbReference>
<dbReference type="InterPro" id="IPR036736">
    <property type="entry name" value="ACP-like_sf"/>
</dbReference>
<dbReference type="Gene3D" id="3.30.559.10">
    <property type="entry name" value="Chloramphenicol acetyltransferase-like domain"/>
    <property type="match status" value="3"/>
</dbReference>
<dbReference type="EMBL" id="BAABWN010000011">
    <property type="protein sequence ID" value="GAA6169340.1"/>
    <property type="molecule type" value="Genomic_DNA"/>
</dbReference>
<dbReference type="InterPro" id="IPR045851">
    <property type="entry name" value="AMP-bd_C_sf"/>
</dbReference>
<dbReference type="InterPro" id="IPR010071">
    <property type="entry name" value="AA_adenyl_dom"/>
</dbReference>
<gene>
    <name evidence="6" type="ORF">NBRC116591_31510</name>
</gene>
<dbReference type="CDD" id="cd19543">
    <property type="entry name" value="DCL_NRPS"/>
    <property type="match status" value="1"/>
</dbReference>
<dbReference type="InterPro" id="IPR009081">
    <property type="entry name" value="PP-bd_ACP"/>
</dbReference>
<dbReference type="Pfam" id="PF00501">
    <property type="entry name" value="AMP-binding"/>
    <property type="match status" value="2"/>
</dbReference>
<dbReference type="SUPFAM" id="SSF52777">
    <property type="entry name" value="CoA-dependent acyltransferases"/>
    <property type="match status" value="6"/>
</dbReference>
<dbReference type="InterPro" id="IPR000873">
    <property type="entry name" value="AMP-dep_synth/lig_dom"/>
</dbReference>
<dbReference type="RefSeq" id="WP_353303881.1">
    <property type="nucleotide sequence ID" value="NZ_BAABWN010000011.1"/>
</dbReference>
<keyword evidence="4" id="KW-0677">Repeat</keyword>
<organism evidence="6 7">
    <name type="scientific">Sessilibacter corallicola</name>
    <dbReference type="NCBI Taxonomy" id="2904075"/>
    <lineage>
        <taxon>Bacteria</taxon>
        <taxon>Pseudomonadati</taxon>
        <taxon>Pseudomonadota</taxon>
        <taxon>Gammaproteobacteria</taxon>
        <taxon>Cellvibrionales</taxon>
        <taxon>Cellvibrionaceae</taxon>
        <taxon>Sessilibacter</taxon>
    </lineage>
</organism>
<dbReference type="Gene3D" id="1.10.1200.10">
    <property type="entry name" value="ACP-like"/>
    <property type="match status" value="2"/>
</dbReference>
<feature type="domain" description="Carrier" evidence="5">
    <location>
        <begin position="1072"/>
        <end position="1146"/>
    </location>
</feature>
<dbReference type="SMART" id="SM00823">
    <property type="entry name" value="PKS_PP"/>
    <property type="match status" value="2"/>
</dbReference>
<dbReference type="Gene3D" id="3.30.300.30">
    <property type="match status" value="2"/>
</dbReference>
<dbReference type="PANTHER" id="PTHR45527">
    <property type="entry name" value="NONRIBOSOMAL PEPTIDE SYNTHETASE"/>
    <property type="match status" value="1"/>
</dbReference>
<evidence type="ECO:0000256" key="2">
    <source>
        <dbReference type="ARBA" id="ARBA00022450"/>
    </source>
</evidence>
<evidence type="ECO:0000256" key="1">
    <source>
        <dbReference type="ARBA" id="ARBA00001957"/>
    </source>
</evidence>
<dbReference type="CDD" id="cd19531">
    <property type="entry name" value="LCL_NRPS-like"/>
    <property type="match status" value="1"/>
</dbReference>
<dbReference type="InterPro" id="IPR023213">
    <property type="entry name" value="CAT-like_dom_sf"/>
</dbReference>
<dbReference type="CDD" id="cd05930">
    <property type="entry name" value="A_NRPS"/>
    <property type="match status" value="2"/>
</dbReference>
<sequence>MNANKITDAQKKKLAERLALLSDDKKKLFRSTLEKEGIDPWHLPIIAEQNNPDGRPLSFSQQRLWFIEQMEPGNPMYNLFFALRFGGDLNTAALEYAINKVVLRHETLRTNYVSVNGEGRQVLREFTPLEIDVLSLPASSDADDKNLNDLMQQEAKTPFDLVNDKHMLRAKLVVRQQSDVDGKSESIGLFTFHHIAFDALSTVVFMREINEFYAEYLKSGGANPSDAEFVAQYQKDIQEQAPIQYADFAQWQRDWGDSQSCQNQADYWQNQLADAPSKLGQATQYKRPEVITYDGDVTGITLSSTLSDELLKLAQSEDATLYMVLLAGFNILLSRYSQNDDVCVGTSVANRPKPELESLLGFFVNTLVMRNRVKPKSTFKEFLSTVSEVATNAYSNQDLPFDQLLELLNVEREQNSAPIFQVLFVLNNALDDLKLQLGGVDLSVYPTPLYYSRFDLTLRVTEKSAISKADGIRFEMEFNTALYSKAMVDRLLRHYEQVLTQIVNNPNIPLNQLRVLTQAESTDLSSLPEKFGNADNLPSNVDTIQSQFEYWAHKTPDAPALVFEDQTLSYAELNVQANQLAHYLREKGVAAERRVGILLDRSADFIISVLAVLKAGGSYVPLDNHWPAERINRIVVDADLSVMLSESQWQNLLPNYQGNLILLDNTESEFSECSDNNPETINDSSNGAYLIYTSGSTGEPKGVVIEHGHLLNYVSNVVERLNLAGKSFGLISTIAADLGNTSIYGAFCYGGALHVISIDRANDATELATHLKAHPVDVLKIVPSHIRGLLAALDDVSDASTLSKCDVLPKQCLILGGEACTLELVNQVSAIAPECRIVNHYGPTETTVGALTFEYDKNTYSTQESLSNALPVGLPIPGNKIYVVDTSGQLCPVGVSGELLISGASVARGYLNRPELNQERFIDNVYLNSENPSDSYSRCYRTGDKVRQLPTGDIEFLGRLDEQIKVRGYRVEIGEVETLLQSVEGVKQSAVIAVKNEDDQNQLSAYVVVEGSATLDEVKARLEDKVPDYMVPQWFVELEELPLTTNGKVDRKNLPDPKEFSAQSSCEEAFQAPRDEKEVLLAKIWCDVLRIENVSIDANFFELGGDSILSLQIIARAKKAGLKITPKQLFEHKTIAGVAAVAEQKSKPAEAASQNKTNAKVLDTSEFSLLPIQQWFFDANHPEPSHWNQSAIFNVESSLNVAALDAAVSALIEHHDALRLRFVENNTADQKTVNQYYHPEIDKGVCQCIDIPAMDDWKGWVESKATEIQESLNIHQGPLINVCYFDAKGQDGINSQLLIVIHHLVIDGVSWRILLSDFQQAYDQAVAQLSGSETTAANKDNVNITLGEKSASYKQWASHLTEYANSSAVEQQIDYWQKTESVGDFPVNKADGDNTLATVSKVSRELSPELTEDLVKSVPAIYRTQINDVLLTALTKVISTAYQSDWVLVEVEGHGREDIGESPDLSQTLGWFTSRFPVYLNANADSNVGSLLAVKEQLREVPANGIGFGLLRYLKNDKSAELEEALAERQKAPVCFNYLGQFDLELNEQSLLSVSDISSGIERSEQSKRGFYLDLNAFIHDGILCLEWLYSSDIHEQQWMSELADNYLETLTALITDCVNDEVGGATPSDFPLANLTQPQINQLSLPWREVESVYPLTQMQEGLLFHTLMNPGTGIYFMQYRYEVNAQIDQDAFVEAWARVVERHEVLRTAFLRQDERMLQVVYKKVPPPVQIFDWREFSEQEQSDKLQQWMAKQVEQGFDLSTPTQMAVTLIRVGDDKYNLVRSFHHILMDAWCFSLLMMDFITYYRAIVADKTVEISPPRPFKDYIAWLQQQDINKAEQFWRESLSGFEAPTPLAVDKPQPVTGVKDVIDSLTPQETDRLNSLAQKLHITLNTFVQGAWGLLLSRYSGNEDIIFGVTVAGRPTELEGAESVVGLFINSLPLRIQATSDRSVSDYLTSIFESNINMREHEFAPLVDIHRWSDLPPGETLFRSLFVYENAPVDPEMLNKMSIFEVEESDNRTHTNYPITVVIFPSEKLGLQLTYDRSLFDHNSIERMMSQFKLGLLNLGDAVEAELAQQSFVLNNVEILPKAEQQKQLLDWNQTYTDYPRERCWPELFVEQVEKTPNAIAASCGEEQISYQDLFNRSQSLGRKLIKSGVEANDIVAILDERGIDLLTMIVAVLSSGAAYLPLDPAHPEKRLASILELSRPKAIVSTQAFLPTLDSSLTLIKNGEKTPPVLLSIEDTLKADSDNYPIAAQFNLTYRPNDLAYVIYTSGSTGVPKGAMVEHLGMLNNQYSKIPTLSLTENDVIAQTASQCFDISVWQFLTALLCGAKVEIYPDEIARHPMALLEAVEKDGVTVLESVPSLIQGFLTQSFLDYPKPLSTLRWLMPTGEALSQDLAKRWLQQYPTIPLLNAYGPAECADDVALWPVATEKDTNDPMPIGQPTDNNYLYVLNDQQKLQPIGVPGELYVAGAGVGRGYLHDEERTTAAFIKNPLLAHPVYRDNPEFVDSLDNSERFYRTGDLARWREDGVLEYLGRTDHQVKIRGFRIELGEIESCLESHNDIRHAAVVVQKDLRGDDSLVAFYEAQLDNDETLTDERRSTLEASLVVTLKEALPVYMQPSLLIGLAKMPLNNNGKIDRRSLPAADFSQGGAANSDKEIAQPRNETEKTLVGLWQHVLKIEDVDIHASFFELGGHSLLAAQLHARVGQTFEIDLPLRTLFEHNSVAQVAEQVELALAAKSLENSATIDSEDDMEEFEI</sequence>
<keyword evidence="7" id="KW-1185">Reference proteome</keyword>
<dbReference type="InterPro" id="IPR001242">
    <property type="entry name" value="Condensation_dom"/>
</dbReference>
<dbReference type="NCBIfam" id="TIGR01720">
    <property type="entry name" value="NRPS-para261"/>
    <property type="match status" value="1"/>
</dbReference>
<evidence type="ECO:0000259" key="5">
    <source>
        <dbReference type="PROSITE" id="PS50075"/>
    </source>
</evidence>
<comment type="cofactor">
    <cofactor evidence="1">
        <name>pantetheine 4'-phosphate</name>
        <dbReference type="ChEBI" id="CHEBI:47942"/>
    </cofactor>
</comment>
<name>A0ABQ0ACI8_9GAMM</name>
<dbReference type="PROSITE" id="PS50075">
    <property type="entry name" value="CARRIER"/>
    <property type="match status" value="2"/>
</dbReference>
<dbReference type="Pfam" id="PF00668">
    <property type="entry name" value="Condensation"/>
    <property type="match status" value="3"/>
</dbReference>
<dbReference type="Proteomes" id="UP001465153">
    <property type="component" value="Unassembled WGS sequence"/>
</dbReference>
<dbReference type="CDD" id="cd19534">
    <property type="entry name" value="E_NRPS"/>
    <property type="match status" value="1"/>
</dbReference>
<evidence type="ECO:0000313" key="6">
    <source>
        <dbReference type="EMBL" id="GAA6169340.1"/>
    </source>
</evidence>
<dbReference type="Gene3D" id="3.30.559.30">
    <property type="entry name" value="Nonribosomal peptide synthetase, condensation domain"/>
    <property type="match status" value="3"/>
</dbReference>
<dbReference type="InterPro" id="IPR025110">
    <property type="entry name" value="AMP-bd_C"/>
</dbReference>
<evidence type="ECO:0000256" key="3">
    <source>
        <dbReference type="ARBA" id="ARBA00022553"/>
    </source>
</evidence>
<proteinExistence type="predicted"/>